<evidence type="ECO:0000256" key="3">
    <source>
        <dbReference type="ARBA" id="ARBA00022448"/>
    </source>
</evidence>
<accession>A0A0H5C1J2</accession>
<evidence type="ECO:0000256" key="1">
    <source>
        <dbReference type="ARBA" id="ARBA00004177"/>
    </source>
</evidence>
<evidence type="ECO:0000256" key="8">
    <source>
        <dbReference type="SAM" id="MobiDB-lite"/>
    </source>
</evidence>
<keyword evidence="5 6" id="KW-0653">Protein transport</keyword>
<dbReference type="GO" id="GO:0000813">
    <property type="term" value="C:ESCRT I complex"/>
    <property type="evidence" value="ECO:0007669"/>
    <property type="project" value="TreeGrafter"/>
</dbReference>
<evidence type="ECO:0000313" key="11">
    <source>
        <dbReference type="Proteomes" id="UP000038830"/>
    </source>
</evidence>
<dbReference type="Gene3D" id="1.10.287.660">
    <property type="entry name" value="Helix hairpin bin"/>
    <property type="match status" value="1"/>
</dbReference>
<dbReference type="InterPro" id="IPR029012">
    <property type="entry name" value="Helix_hairpin_bin_sf"/>
</dbReference>
<dbReference type="GO" id="GO:0006612">
    <property type="term" value="P:protein targeting to membrane"/>
    <property type="evidence" value="ECO:0007669"/>
    <property type="project" value="TreeGrafter"/>
</dbReference>
<evidence type="ECO:0000256" key="5">
    <source>
        <dbReference type="ARBA" id="ARBA00022927"/>
    </source>
</evidence>
<reference evidence="11" key="1">
    <citation type="journal article" date="2015" name="J. Biotechnol.">
        <title>The structure of the Cyberlindnera jadinii genome and its relation to Candida utilis analyzed by the occurrence of single nucleotide polymorphisms.</title>
        <authorList>
            <person name="Rupp O."/>
            <person name="Brinkrolf K."/>
            <person name="Buerth C."/>
            <person name="Kunigo M."/>
            <person name="Schneider J."/>
            <person name="Jaenicke S."/>
            <person name="Goesmann A."/>
            <person name="Puehler A."/>
            <person name="Jaeger K.-E."/>
            <person name="Ernst J.F."/>
        </authorList>
    </citation>
    <scope>NUCLEOTIDE SEQUENCE [LARGE SCALE GENOMIC DNA]</scope>
    <source>
        <strain evidence="11">ATCC 18201 / CBS 1600 / BCRC 20928 / JCM 3617 / NBRC 0987 / NRRL Y-1542</strain>
    </source>
</reference>
<dbReference type="SUPFAM" id="SSF140111">
    <property type="entry name" value="Endosomal sorting complex assembly domain"/>
    <property type="match status" value="1"/>
</dbReference>
<evidence type="ECO:0000259" key="9">
    <source>
        <dbReference type="PROSITE" id="PS51314"/>
    </source>
</evidence>
<keyword evidence="3 6" id="KW-0813">Transport</keyword>
<dbReference type="EMBL" id="CDQK01000002">
    <property type="protein sequence ID" value="CEP21352.1"/>
    <property type="molecule type" value="Genomic_DNA"/>
</dbReference>
<sequence length="214" mass="24373">MSDVPPSLPPKGEPLADNGNSHSRPESSTSPPSQAASHAQTPTPSVKIPLPGNFGSLPTREIEKLLSTLDVLKGYLVTLIQGELDKDVAELEGIVRQIESYKEKLEQLESCKRKTQLKAEEVNELTSQWLQKEQEMKKALYRFSRENLQSLLQTSVQESRKLTESIQATFVSHIDQHDEQSIQMFIKSYRHERKEYYLHKEKLSRFQQGRIGGI</sequence>
<dbReference type="Pfam" id="PF07200">
    <property type="entry name" value="Mod_r"/>
    <property type="match status" value="1"/>
</dbReference>
<evidence type="ECO:0000313" key="10">
    <source>
        <dbReference type="EMBL" id="CEP21352.1"/>
    </source>
</evidence>
<name>A0A0H5C1J2_CYBJN</name>
<dbReference type="PROSITE" id="PS51314">
    <property type="entry name" value="VPS37_C"/>
    <property type="match status" value="1"/>
</dbReference>
<keyword evidence="7" id="KW-0175">Coiled coil</keyword>
<dbReference type="PANTHER" id="PTHR13678">
    <property type="entry name" value="VACUOLAR PROTEIN SORTING-ASSOCIATED PROTEIN 37"/>
    <property type="match status" value="1"/>
</dbReference>
<dbReference type="GO" id="GO:0043162">
    <property type="term" value="P:ubiquitin-dependent protein catabolic process via the multivesicular body sorting pathway"/>
    <property type="evidence" value="ECO:0007669"/>
    <property type="project" value="TreeGrafter"/>
</dbReference>
<feature type="region of interest" description="Disordered" evidence="8">
    <location>
        <begin position="1"/>
        <end position="52"/>
    </location>
</feature>
<dbReference type="GO" id="GO:0006623">
    <property type="term" value="P:protein targeting to vacuole"/>
    <property type="evidence" value="ECO:0007669"/>
    <property type="project" value="TreeGrafter"/>
</dbReference>
<dbReference type="PANTHER" id="PTHR13678:SF2">
    <property type="entry name" value="VACUOLAR PROTEIN SORTING-ASSOCIATED PROTEIN 37A"/>
    <property type="match status" value="1"/>
</dbReference>
<proteinExistence type="inferred from homology"/>
<evidence type="ECO:0000256" key="7">
    <source>
        <dbReference type="SAM" id="Coils"/>
    </source>
</evidence>
<evidence type="ECO:0000256" key="6">
    <source>
        <dbReference type="PROSITE-ProRule" id="PRU00646"/>
    </source>
</evidence>
<protein>
    <recommendedName>
        <fullName evidence="9">VPS37 C-terminal domain-containing protein</fullName>
    </recommendedName>
</protein>
<dbReference type="InterPro" id="IPR037202">
    <property type="entry name" value="ESCRT_assembly_dom"/>
</dbReference>
<comment type="similarity">
    <text evidence="2">Belongs to the VPS37 family.</text>
</comment>
<gene>
    <name evidence="10" type="ORF">BN1211_1426</name>
</gene>
<evidence type="ECO:0000256" key="4">
    <source>
        <dbReference type="ARBA" id="ARBA00022753"/>
    </source>
</evidence>
<dbReference type="AlphaFoldDB" id="A0A0H5C1J2"/>
<feature type="domain" description="VPS37 C-terminal" evidence="9">
    <location>
        <begin position="126"/>
        <end position="214"/>
    </location>
</feature>
<evidence type="ECO:0000256" key="2">
    <source>
        <dbReference type="ARBA" id="ARBA00007617"/>
    </source>
</evidence>
<feature type="compositionally biased region" description="Polar residues" evidence="8">
    <location>
        <begin position="18"/>
        <end position="44"/>
    </location>
</feature>
<feature type="coiled-coil region" evidence="7">
    <location>
        <begin position="88"/>
        <end position="125"/>
    </location>
</feature>
<keyword evidence="4" id="KW-0967">Endosome</keyword>
<comment type="subcellular location">
    <subcellularLocation>
        <location evidence="1">Endosome</location>
    </subcellularLocation>
</comment>
<dbReference type="InterPro" id="IPR009851">
    <property type="entry name" value="Mod_r"/>
</dbReference>
<dbReference type="Proteomes" id="UP000038830">
    <property type="component" value="Unassembled WGS sequence"/>
</dbReference>
<feature type="compositionally biased region" description="Pro residues" evidence="8">
    <location>
        <begin position="1"/>
        <end position="12"/>
    </location>
</feature>
<organism evidence="10 11">
    <name type="scientific">Cyberlindnera jadinii (strain ATCC 18201 / CBS 1600 / BCRC 20928 / JCM 3617 / NBRC 0987 / NRRL Y-1542)</name>
    <name type="common">Torula yeast</name>
    <name type="synonym">Candida utilis</name>
    <dbReference type="NCBI Taxonomy" id="983966"/>
    <lineage>
        <taxon>Eukaryota</taxon>
        <taxon>Fungi</taxon>
        <taxon>Dikarya</taxon>
        <taxon>Ascomycota</taxon>
        <taxon>Saccharomycotina</taxon>
        <taxon>Saccharomycetes</taxon>
        <taxon>Phaffomycetales</taxon>
        <taxon>Phaffomycetaceae</taxon>
        <taxon>Cyberlindnera</taxon>
    </lineage>
</organism>